<dbReference type="RefSeq" id="WP_199263658.1">
    <property type="nucleotide sequence ID" value="NZ_CP054140.1"/>
</dbReference>
<keyword evidence="1" id="KW-0732">Signal</keyword>
<dbReference type="KEGG" id="dog:HP555_02575"/>
<organism evidence="2 3">
    <name type="scientific">Desulfobulbus oligotrophicus</name>
    <dbReference type="NCBI Taxonomy" id="1909699"/>
    <lineage>
        <taxon>Bacteria</taxon>
        <taxon>Pseudomonadati</taxon>
        <taxon>Thermodesulfobacteriota</taxon>
        <taxon>Desulfobulbia</taxon>
        <taxon>Desulfobulbales</taxon>
        <taxon>Desulfobulbaceae</taxon>
        <taxon>Desulfobulbus</taxon>
    </lineage>
</organism>
<reference evidence="2 3" key="1">
    <citation type="submission" date="2020-05" db="EMBL/GenBank/DDBJ databases">
        <title>Complete genome of Desulfobulbus oligotrophicus.</title>
        <authorList>
            <person name="Podar M."/>
        </authorList>
    </citation>
    <scope>NUCLEOTIDE SEQUENCE [LARGE SCALE GENOMIC DNA]</scope>
    <source>
        <strain evidence="2 3">Prop6</strain>
    </source>
</reference>
<protein>
    <recommendedName>
        <fullName evidence="4">Lipoprotein</fullName>
    </recommendedName>
</protein>
<evidence type="ECO:0000256" key="1">
    <source>
        <dbReference type="SAM" id="SignalP"/>
    </source>
</evidence>
<dbReference type="AlphaFoldDB" id="A0A7T5VBH7"/>
<sequence length="338" mass="37666">MKWRRSLLFGLLAIFLCSCGTTVQESLKVTPSTQNYAGLGKRVVILPFADYSSAGNLETAYRRNLLVAENMTDQFSKYGFYTPVQEDVFLYLVDHNFISVVSYKEKQQTSLDYELNQEWSDAMKSYLQQYADLTRQNTVQASGVDSLGTHGLTQQELIKLGRHFSADYIVRGRILQYNDRQDPTWNPAKKGLLPFVAGVSSKVAFGQAESDKYDELNTTVSGFGDGALISALTDGDLNHALGWGVFGAAMGNMAHHSGKIPQAVVQLRVWVQDAYSGDVVWSNRVDVKTSPESVLADHQHDALFERATEEAISALVDNFAQTVYNVPPPQVRPRHARR</sequence>
<name>A0A7T5VBH7_9BACT</name>
<dbReference type="PROSITE" id="PS51257">
    <property type="entry name" value="PROKAR_LIPOPROTEIN"/>
    <property type="match status" value="1"/>
</dbReference>
<evidence type="ECO:0008006" key="4">
    <source>
        <dbReference type="Google" id="ProtNLM"/>
    </source>
</evidence>
<evidence type="ECO:0000313" key="2">
    <source>
        <dbReference type="EMBL" id="QQG64825.1"/>
    </source>
</evidence>
<dbReference type="EMBL" id="CP054140">
    <property type="protein sequence ID" value="QQG64825.1"/>
    <property type="molecule type" value="Genomic_DNA"/>
</dbReference>
<evidence type="ECO:0000313" key="3">
    <source>
        <dbReference type="Proteomes" id="UP000596092"/>
    </source>
</evidence>
<keyword evidence="3" id="KW-1185">Reference proteome</keyword>
<gene>
    <name evidence="2" type="ORF">HP555_02575</name>
</gene>
<accession>A0A7T5VBH7</accession>
<dbReference type="Proteomes" id="UP000596092">
    <property type="component" value="Chromosome"/>
</dbReference>
<proteinExistence type="predicted"/>
<feature type="signal peptide" evidence="1">
    <location>
        <begin position="1"/>
        <end position="23"/>
    </location>
</feature>
<feature type="chain" id="PRO_5032651378" description="Lipoprotein" evidence="1">
    <location>
        <begin position="24"/>
        <end position="338"/>
    </location>
</feature>